<evidence type="ECO:0000256" key="9">
    <source>
        <dbReference type="ARBA" id="ARBA00023012"/>
    </source>
</evidence>
<dbReference type="InterPro" id="IPR050428">
    <property type="entry name" value="TCS_sensor_his_kinase"/>
</dbReference>
<evidence type="ECO:0000256" key="10">
    <source>
        <dbReference type="ARBA" id="ARBA00023136"/>
    </source>
</evidence>
<dbReference type="SUPFAM" id="SSF55874">
    <property type="entry name" value="ATPase domain of HSP90 chaperone/DNA topoisomerase II/histidine kinase"/>
    <property type="match status" value="1"/>
</dbReference>
<dbReference type="InterPro" id="IPR036097">
    <property type="entry name" value="HisK_dim/P_sf"/>
</dbReference>
<evidence type="ECO:0000256" key="3">
    <source>
        <dbReference type="ARBA" id="ARBA00012438"/>
    </source>
</evidence>
<keyword evidence="4" id="KW-0597">Phosphoprotein</keyword>
<dbReference type="InterPro" id="IPR005467">
    <property type="entry name" value="His_kinase_dom"/>
</dbReference>
<evidence type="ECO:0000256" key="8">
    <source>
        <dbReference type="ARBA" id="ARBA00022989"/>
    </source>
</evidence>
<feature type="domain" description="Histidine kinase" evidence="13">
    <location>
        <begin position="244"/>
        <end position="460"/>
    </location>
</feature>
<dbReference type="OrthoDB" id="9786919at2"/>
<comment type="catalytic activity">
    <reaction evidence="1">
        <text>ATP + protein L-histidine = ADP + protein N-phospho-L-histidine.</text>
        <dbReference type="EC" id="2.7.13.3"/>
    </reaction>
</comment>
<dbReference type="InterPro" id="IPR003594">
    <property type="entry name" value="HATPase_dom"/>
</dbReference>
<sequence>MKRLSIRWQLTLWYALALAIMLCIFSFVLCLLVREQVLSRTDNGLREELREIGLEVALANSATMFESQAAARFSQHDFYEFLVTDPDGNIIFSSATTITPVPEITQNTSASSGNQFQTVTLEGFGPYRLASTRMPSSFGELDVRVMTSLQPLYRDQAALQWVVALLLPVAILVAIGSGQFLAGRALRRVQQVVDETHTIDISNLDHRIPVTNPDDEIGQLTLALNSLIARLERAIHEIRRFTADASHEIRTPLATLRLEAESALRATRTPEEYQQTLAVMLEEITRLSKLADQLLNLSRHDAGIITCQHDPIQLDALLLDVCEQIKPLAESKSISLKPHFISNCEVLGDDISLSQVFFNLLENAIKYTPAGGEVSVALSCQMDTALIQIADTGIGVSADDLPFLFDRFYQVDPSRSSSGGGSGLGLSIARAAVGMHGGSIEIQSQPGQGTRVTIRLPVSSQAQSTRQSSPGRNSTADFQSNHSA</sequence>
<dbReference type="SUPFAM" id="SSF47384">
    <property type="entry name" value="Homodimeric domain of signal transducing histidine kinase"/>
    <property type="match status" value="1"/>
</dbReference>
<dbReference type="InterPro" id="IPR036890">
    <property type="entry name" value="HATPase_C_sf"/>
</dbReference>
<dbReference type="PRINTS" id="PR00344">
    <property type="entry name" value="BCTRLSENSOR"/>
</dbReference>
<feature type="domain" description="HAMP" evidence="14">
    <location>
        <begin position="183"/>
        <end position="236"/>
    </location>
</feature>
<dbReference type="Proteomes" id="UP000320421">
    <property type="component" value="Chromosome"/>
</dbReference>
<dbReference type="SUPFAM" id="SSF158472">
    <property type="entry name" value="HAMP domain-like"/>
    <property type="match status" value="1"/>
</dbReference>
<dbReference type="InterPro" id="IPR003660">
    <property type="entry name" value="HAMP_dom"/>
</dbReference>
<dbReference type="Gene3D" id="6.10.340.10">
    <property type="match status" value="1"/>
</dbReference>
<dbReference type="PANTHER" id="PTHR45436:SF15">
    <property type="entry name" value="SENSOR HISTIDINE KINASE CUSS"/>
    <property type="match status" value="1"/>
</dbReference>
<dbReference type="RefSeq" id="WP_145182340.1">
    <property type="nucleotide sequence ID" value="NZ_CP036266.1"/>
</dbReference>
<dbReference type="CDD" id="cd00075">
    <property type="entry name" value="HATPase"/>
    <property type="match status" value="1"/>
</dbReference>
<feature type="region of interest" description="Disordered" evidence="11">
    <location>
        <begin position="457"/>
        <end position="484"/>
    </location>
</feature>
<evidence type="ECO:0000256" key="1">
    <source>
        <dbReference type="ARBA" id="ARBA00000085"/>
    </source>
</evidence>
<protein>
    <recommendedName>
        <fullName evidence="3">histidine kinase</fullName>
        <ecNumber evidence="3">2.7.13.3</ecNumber>
    </recommendedName>
</protein>
<dbReference type="GO" id="GO:0000155">
    <property type="term" value="F:phosphorelay sensor kinase activity"/>
    <property type="evidence" value="ECO:0007669"/>
    <property type="project" value="InterPro"/>
</dbReference>
<feature type="transmembrane region" description="Helical" evidence="12">
    <location>
        <begin position="158"/>
        <end position="182"/>
    </location>
</feature>
<dbReference type="Pfam" id="PF00672">
    <property type="entry name" value="HAMP"/>
    <property type="match status" value="1"/>
</dbReference>
<keyword evidence="7 15" id="KW-0418">Kinase</keyword>
<dbReference type="AlphaFoldDB" id="A0A517PL15"/>
<keyword evidence="10 12" id="KW-0472">Membrane</keyword>
<dbReference type="GO" id="GO:0005886">
    <property type="term" value="C:plasma membrane"/>
    <property type="evidence" value="ECO:0007669"/>
    <property type="project" value="TreeGrafter"/>
</dbReference>
<dbReference type="CDD" id="cd00082">
    <property type="entry name" value="HisKA"/>
    <property type="match status" value="1"/>
</dbReference>
<dbReference type="PANTHER" id="PTHR45436">
    <property type="entry name" value="SENSOR HISTIDINE KINASE YKOH"/>
    <property type="match status" value="1"/>
</dbReference>
<evidence type="ECO:0000259" key="13">
    <source>
        <dbReference type="PROSITE" id="PS50109"/>
    </source>
</evidence>
<dbReference type="CDD" id="cd06225">
    <property type="entry name" value="HAMP"/>
    <property type="match status" value="1"/>
</dbReference>
<feature type="compositionally biased region" description="Polar residues" evidence="11">
    <location>
        <begin position="458"/>
        <end position="484"/>
    </location>
</feature>
<evidence type="ECO:0000256" key="4">
    <source>
        <dbReference type="ARBA" id="ARBA00022553"/>
    </source>
</evidence>
<keyword evidence="5 15" id="KW-0808">Transferase</keyword>
<dbReference type="FunFam" id="1.10.287.130:FF:000001">
    <property type="entry name" value="Two-component sensor histidine kinase"/>
    <property type="match status" value="1"/>
</dbReference>
<dbReference type="SMART" id="SM00304">
    <property type="entry name" value="HAMP"/>
    <property type="match status" value="1"/>
</dbReference>
<evidence type="ECO:0000256" key="11">
    <source>
        <dbReference type="SAM" id="MobiDB-lite"/>
    </source>
</evidence>
<name>A0A517PL15_9PLAN</name>
<keyword evidence="16" id="KW-1185">Reference proteome</keyword>
<evidence type="ECO:0000256" key="6">
    <source>
        <dbReference type="ARBA" id="ARBA00022692"/>
    </source>
</evidence>
<dbReference type="Pfam" id="PF02518">
    <property type="entry name" value="HATPase_c"/>
    <property type="match status" value="1"/>
</dbReference>
<evidence type="ECO:0000256" key="2">
    <source>
        <dbReference type="ARBA" id="ARBA00004141"/>
    </source>
</evidence>
<dbReference type="SMART" id="SM00388">
    <property type="entry name" value="HisKA"/>
    <property type="match status" value="1"/>
</dbReference>
<dbReference type="InterPro" id="IPR003661">
    <property type="entry name" value="HisK_dim/P_dom"/>
</dbReference>
<dbReference type="InterPro" id="IPR004358">
    <property type="entry name" value="Sig_transdc_His_kin-like_C"/>
</dbReference>
<evidence type="ECO:0000256" key="12">
    <source>
        <dbReference type="SAM" id="Phobius"/>
    </source>
</evidence>
<feature type="transmembrane region" description="Helical" evidence="12">
    <location>
        <begin position="12"/>
        <end position="34"/>
    </location>
</feature>
<gene>
    <name evidence="15" type="primary">cusS_1</name>
    <name evidence="15" type="ORF">HG66A1_18520</name>
</gene>
<comment type="subcellular location">
    <subcellularLocation>
        <location evidence="2">Membrane</location>
        <topology evidence="2">Multi-pass membrane protein</topology>
    </subcellularLocation>
</comment>
<dbReference type="PROSITE" id="PS50109">
    <property type="entry name" value="HIS_KIN"/>
    <property type="match status" value="1"/>
</dbReference>
<evidence type="ECO:0000313" key="16">
    <source>
        <dbReference type="Proteomes" id="UP000320421"/>
    </source>
</evidence>
<dbReference type="FunFam" id="3.30.565.10:FF:000006">
    <property type="entry name" value="Sensor histidine kinase WalK"/>
    <property type="match status" value="1"/>
</dbReference>
<evidence type="ECO:0000256" key="7">
    <source>
        <dbReference type="ARBA" id="ARBA00022777"/>
    </source>
</evidence>
<dbReference type="EC" id="2.7.13.3" evidence="3"/>
<dbReference type="SMART" id="SM00387">
    <property type="entry name" value="HATPase_c"/>
    <property type="match status" value="1"/>
</dbReference>
<keyword evidence="8 12" id="KW-1133">Transmembrane helix</keyword>
<dbReference type="Gene3D" id="1.10.287.130">
    <property type="match status" value="1"/>
</dbReference>
<dbReference type="Pfam" id="PF00512">
    <property type="entry name" value="HisKA"/>
    <property type="match status" value="1"/>
</dbReference>
<proteinExistence type="predicted"/>
<evidence type="ECO:0000256" key="5">
    <source>
        <dbReference type="ARBA" id="ARBA00022679"/>
    </source>
</evidence>
<evidence type="ECO:0000313" key="15">
    <source>
        <dbReference type="EMBL" id="QDT20067.1"/>
    </source>
</evidence>
<accession>A0A517PL15</accession>
<organism evidence="15 16">
    <name type="scientific">Gimesia chilikensis</name>
    <dbReference type="NCBI Taxonomy" id="2605989"/>
    <lineage>
        <taxon>Bacteria</taxon>
        <taxon>Pseudomonadati</taxon>
        <taxon>Planctomycetota</taxon>
        <taxon>Planctomycetia</taxon>
        <taxon>Planctomycetales</taxon>
        <taxon>Planctomycetaceae</taxon>
        <taxon>Gimesia</taxon>
    </lineage>
</organism>
<dbReference type="Gene3D" id="3.30.565.10">
    <property type="entry name" value="Histidine kinase-like ATPase, C-terminal domain"/>
    <property type="match status" value="1"/>
</dbReference>
<evidence type="ECO:0000259" key="14">
    <source>
        <dbReference type="PROSITE" id="PS50885"/>
    </source>
</evidence>
<keyword evidence="9" id="KW-0902">Two-component regulatory system</keyword>
<dbReference type="EMBL" id="CP036266">
    <property type="protein sequence ID" value="QDT20067.1"/>
    <property type="molecule type" value="Genomic_DNA"/>
</dbReference>
<dbReference type="PROSITE" id="PS50885">
    <property type="entry name" value="HAMP"/>
    <property type="match status" value="1"/>
</dbReference>
<keyword evidence="6 12" id="KW-0812">Transmembrane</keyword>
<reference evidence="15 16" key="1">
    <citation type="submission" date="2019-02" db="EMBL/GenBank/DDBJ databases">
        <title>Deep-cultivation of Planctomycetes and their phenomic and genomic characterization uncovers novel biology.</title>
        <authorList>
            <person name="Wiegand S."/>
            <person name="Jogler M."/>
            <person name="Boedeker C."/>
            <person name="Pinto D."/>
            <person name="Vollmers J."/>
            <person name="Rivas-Marin E."/>
            <person name="Kohn T."/>
            <person name="Peeters S.H."/>
            <person name="Heuer A."/>
            <person name="Rast P."/>
            <person name="Oberbeckmann S."/>
            <person name="Bunk B."/>
            <person name="Jeske O."/>
            <person name="Meyerdierks A."/>
            <person name="Storesund J.E."/>
            <person name="Kallscheuer N."/>
            <person name="Luecker S."/>
            <person name="Lage O.M."/>
            <person name="Pohl T."/>
            <person name="Merkel B.J."/>
            <person name="Hornburger P."/>
            <person name="Mueller R.-W."/>
            <person name="Bruemmer F."/>
            <person name="Labrenz M."/>
            <person name="Spormann A.M."/>
            <person name="Op den Camp H."/>
            <person name="Overmann J."/>
            <person name="Amann R."/>
            <person name="Jetten M.S.M."/>
            <person name="Mascher T."/>
            <person name="Medema M.H."/>
            <person name="Devos D.P."/>
            <person name="Kaster A.-K."/>
            <person name="Ovreas L."/>
            <person name="Rohde M."/>
            <person name="Galperin M.Y."/>
            <person name="Jogler C."/>
        </authorList>
    </citation>
    <scope>NUCLEOTIDE SEQUENCE [LARGE SCALE GENOMIC DNA]</scope>
    <source>
        <strain evidence="15 16">HG66A1</strain>
    </source>
</reference>